<gene>
    <name evidence="1" type="ORF">BPOR_0127g00170</name>
</gene>
<accession>A0A4Z1KX40</accession>
<dbReference type="Proteomes" id="UP000297280">
    <property type="component" value="Unassembled WGS sequence"/>
</dbReference>
<evidence type="ECO:0000313" key="2">
    <source>
        <dbReference type="Proteomes" id="UP000297280"/>
    </source>
</evidence>
<organism evidence="1 2">
    <name type="scientific">Botrytis porri</name>
    <dbReference type="NCBI Taxonomy" id="87229"/>
    <lineage>
        <taxon>Eukaryota</taxon>
        <taxon>Fungi</taxon>
        <taxon>Dikarya</taxon>
        <taxon>Ascomycota</taxon>
        <taxon>Pezizomycotina</taxon>
        <taxon>Leotiomycetes</taxon>
        <taxon>Helotiales</taxon>
        <taxon>Sclerotiniaceae</taxon>
        <taxon>Botrytis</taxon>
    </lineage>
</organism>
<dbReference type="AlphaFoldDB" id="A0A4Z1KX40"/>
<sequence length="79" mass="7902">MLDPYRHTVHFIHVLGLLSAGPESAELLAAVDVGVAEALEDGEGLDCVGERGGWDVGGGGTGKGDHLVLFCCGGGALVG</sequence>
<reference evidence="1 2" key="1">
    <citation type="submission" date="2017-12" db="EMBL/GenBank/DDBJ databases">
        <title>Comparative genomics of Botrytis spp.</title>
        <authorList>
            <person name="Valero-Jimenez C.A."/>
            <person name="Tapia P."/>
            <person name="Veloso J."/>
            <person name="Silva-Moreno E."/>
            <person name="Staats M."/>
            <person name="Valdes J.H."/>
            <person name="Van Kan J.A.L."/>
        </authorList>
    </citation>
    <scope>NUCLEOTIDE SEQUENCE [LARGE SCALE GENOMIC DNA]</scope>
    <source>
        <strain evidence="1 2">MUCL3349</strain>
    </source>
</reference>
<dbReference type="EMBL" id="PQXO01000127">
    <property type="protein sequence ID" value="TGO89061.1"/>
    <property type="molecule type" value="Genomic_DNA"/>
</dbReference>
<comment type="caution">
    <text evidence="1">The sequence shown here is derived from an EMBL/GenBank/DDBJ whole genome shotgun (WGS) entry which is preliminary data.</text>
</comment>
<name>A0A4Z1KX40_9HELO</name>
<protein>
    <submittedName>
        <fullName evidence="1">Uncharacterized protein</fullName>
    </submittedName>
</protein>
<keyword evidence="2" id="KW-1185">Reference proteome</keyword>
<proteinExistence type="predicted"/>
<evidence type="ECO:0000313" key="1">
    <source>
        <dbReference type="EMBL" id="TGO89061.1"/>
    </source>
</evidence>